<accession>A0A9X2WIC5</accession>
<dbReference type="EMBL" id="JAOANI010000028">
    <property type="protein sequence ID" value="MCT7360610.1"/>
    <property type="molecule type" value="Genomic_DNA"/>
</dbReference>
<dbReference type="Pfam" id="PF13460">
    <property type="entry name" value="NAD_binding_10"/>
    <property type="match status" value="1"/>
</dbReference>
<reference evidence="2" key="1">
    <citation type="journal article" date="2022" name="Front. Microbiol.">
        <title>Genome-based taxonomic rearrangement of Oceanobacter-related bacteria including the description of Thalassolituus hydrocarbonoclasticus sp. nov. and Thalassolituus pacificus sp. nov. and emended description of the genus Thalassolituus.</title>
        <authorList>
            <person name="Dong C."/>
            <person name="Wei L."/>
            <person name="Wang J."/>
            <person name="Lai Q."/>
            <person name="Huang Z."/>
            <person name="Shao Z."/>
        </authorList>
    </citation>
    <scope>NUCLEOTIDE SEQUENCE</scope>
    <source>
        <strain evidence="2">59MF3M-4</strain>
    </source>
</reference>
<proteinExistence type="predicted"/>
<protein>
    <submittedName>
        <fullName evidence="2">NAD(P)H-binding protein</fullName>
    </submittedName>
</protein>
<keyword evidence="3" id="KW-1185">Reference proteome</keyword>
<dbReference type="Gene3D" id="3.90.25.10">
    <property type="entry name" value="UDP-galactose 4-epimerase, domain 1"/>
    <property type="match status" value="1"/>
</dbReference>
<dbReference type="SUPFAM" id="SSF51735">
    <property type="entry name" value="NAD(P)-binding Rossmann-fold domains"/>
    <property type="match status" value="1"/>
</dbReference>
<feature type="domain" description="NAD(P)-binding" evidence="1">
    <location>
        <begin position="9"/>
        <end position="167"/>
    </location>
</feature>
<dbReference type="AlphaFoldDB" id="A0A9X2WIC5"/>
<sequence>MTATTLIVGANGKTGLRVSRKLSEAGYPVRAVSRSTVPAFDWHQPEDWAAVMDGCERAYVSFQPDLAIPAAEEAIRLFIAQARQSGVKHLVLLSGRGEDGARQAEQQLINSGLSWNVVRASWFAQNFSEGFLVDGILRGQLALPAADVPEPFIDVDDIADVAVACLTRTTLHNRLFEVTGPELLTFAECVQMIANTLQRPLDFTAISAEQFLQGLAEQGMPDDLLWLMNELFTQVMDGRNSRVEHGVEQALGRPATSFSDYVKKTAQAGSWSVA</sequence>
<evidence type="ECO:0000259" key="1">
    <source>
        <dbReference type="Pfam" id="PF13460"/>
    </source>
</evidence>
<name>A0A9X2WIC5_9GAMM</name>
<dbReference type="InterPro" id="IPR036291">
    <property type="entry name" value="NAD(P)-bd_dom_sf"/>
</dbReference>
<dbReference type="PANTHER" id="PTHR43162:SF1">
    <property type="entry name" value="PRESTALK A DIFFERENTIATION PROTEIN A"/>
    <property type="match status" value="1"/>
</dbReference>
<gene>
    <name evidence="2" type="ORF">NYR02_16435</name>
</gene>
<organism evidence="2 3">
    <name type="scientific">Thalassolituus pacificus</name>
    <dbReference type="NCBI Taxonomy" id="2975440"/>
    <lineage>
        <taxon>Bacteria</taxon>
        <taxon>Pseudomonadati</taxon>
        <taxon>Pseudomonadota</taxon>
        <taxon>Gammaproteobacteria</taxon>
        <taxon>Oceanospirillales</taxon>
        <taxon>Oceanospirillaceae</taxon>
        <taxon>Thalassolituus</taxon>
    </lineage>
</organism>
<dbReference type="Gene3D" id="3.40.50.720">
    <property type="entry name" value="NAD(P)-binding Rossmann-like Domain"/>
    <property type="match status" value="1"/>
</dbReference>
<evidence type="ECO:0000313" key="2">
    <source>
        <dbReference type="EMBL" id="MCT7360610.1"/>
    </source>
</evidence>
<dbReference type="PANTHER" id="PTHR43162">
    <property type="match status" value="1"/>
</dbReference>
<dbReference type="InterPro" id="IPR016040">
    <property type="entry name" value="NAD(P)-bd_dom"/>
</dbReference>
<reference evidence="2" key="2">
    <citation type="submission" date="2022-08" db="EMBL/GenBank/DDBJ databases">
        <authorList>
            <person name="Dong C."/>
        </authorList>
    </citation>
    <scope>NUCLEOTIDE SEQUENCE</scope>
    <source>
        <strain evidence="2">59MF3M-4</strain>
    </source>
</reference>
<comment type="caution">
    <text evidence="2">The sequence shown here is derived from an EMBL/GenBank/DDBJ whole genome shotgun (WGS) entry which is preliminary data.</text>
</comment>
<dbReference type="Proteomes" id="UP001147830">
    <property type="component" value="Unassembled WGS sequence"/>
</dbReference>
<dbReference type="InterPro" id="IPR051604">
    <property type="entry name" value="Ergot_Alk_Oxidoreductase"/>
</dbReference>
<evidence type="ECO:0000313" key="3">
    <source>
        <dbReference type="Proteomes" id="UP001147830"/>
    </source>
</evidence>
<dbReference type="RefSeq" id="WP_260977439.1">
    <property type="nucleotide sequence ID" value="NZ_JAOANI010000028.1"/>
</dbReference>